<organism evidence="2">
    <name type="scientific">Zooxanthella nutricula</name>
    <dbReference type="NCBI Taxonomy" id="1333877"/>
    <lineage>
        <taxon>Eukaryota</taxon>
        <taxon>Sar</taxon>
        <taxon>Alveolata</taxon>
        <taxon>Dinophyceae</taxon>
        <taxon>Peridiniales</taxon>
        <taxon>Peridiniales incertae sedis</taxon>
        <taxon>Zooxanthella</taxon>
    </lineage>
</organism>
<evidence type="ECO:0000256" key="1">
    <source>
        <dbReference type="SAM" id="MobiDB-lite"/>
    </source>
</evidence>
<reference evidence="2" key="1">
    <citation type="submission" date="2021-01" db="EMBL/GenBank/DDBJ databases">
        <authorList>
            <person name="Corre E."/>
            <person name="Pelletier E."/>
            <person name="Niang G."/>
            <person name="Scheremetjew M."/>
            <person name="Finn R."/>
            <person name="Kale V."/>
            <person name="Holt S."/>
            <person name="Cochrane G."/>
            <person name="Meng A."/>
            <person name="Brown T."/>
            <person name="Cohen L."/>
        </authorList>
    </citation>
    <scope>NUCLEOTIDE SEQUENCE</scope>
    <source>
        <strain evidence="2">RCC3387</strain>
    </source>
</reference>
<gene>
    <name evidence="2" type="ORF">BRAN1462_LOCUS27810</name>
</gene>
<feature type="compositionally biased region" description="Basic and acidic residues" evidence="1">
    <location>
        <begin position="66"/>
        <end position="82"/>
    </location>
</feature>
<feature type="compositionally biased region" description="Basic and acidic residues" evidence="1">
    <location>
        <begin position="1"/>
        <end position="10"/>
    </location>
</feature>
<protein>
    <submittedName>
        <fullName evidence="2">Uncharacterized protein</fullName>
    </submittedName>
</protein>
<name>A0A6U6N8W2_9DINO</name>
<feature type="compositionally biased region" description="Polar residues" evidence="1">
    <location>
        <begin position="83"/>
        <end position="95"/>
    </location>
</feature>
<dbReference type="AlphaFoldDB" id="A0A6U6N8W2"/>
<feature type="region of interest" description="Disordered" evidence="1">
    <location>
        <begin position="1"/>
        <end position="126"/>
    </location>
</feature>
<accession>A0A6U6N8W2</accession>
<feature type="compositionally biased region" description="Low complexity" evidence="1">
    <location>
        <begin position="45"/>
        <end position="64"/>
    </location>
</feature>
<feature type="compositionally biased region" description="Polar residues" evidence="1">
    <location>
        <begin position="16"/>
        <end position="41"/>
    </location>
</feature>
<dbReference type="PANTHER" id="PTHR38899">
    <property type="entry name" value="DOMAIN OOKINETE PROTEIN, PUTATIVE-RELATED"/>
    <property type="match status" value="1"/>
</dbReference>
<dbReference type="EMBL" id="HBGW01043850">
    <property type="protein sequence ID" value="CAD9569489.1"/>
    <property type="molecule type" value="Transcribed_RNA"/>
</dbReference>
<sequence>MERNSCDSDGGRLGTVLSQASLPSTDDASMSTAAVSPSSCCDSDASGAPGRSSVPPGSGSAEDAASAERREWSSSGDGERIASKTSQASLPSTDDASLDTRVMSPSSCCSSEPPGAPGRSSVSSGGGFAEVQAHSAFSRGHQSLTQGACLSARPAFSRHSSPGSVVASRAASDCHFSEPAQTLIFLDWDDTLFPTTEIVDRWGVSIGGERGPYVPKGPEQAAWLEQWRLACRNYLQRACSMSNNCCIVTNARRPWVDECLACFFPELQELVDKPGGPRVVYAHESLAASKRRSPRSGLRPLLKSRWVLPKTAEEVASDLTSAKYVAMRTEAAAFYSQYPSQSWKNIISIGDMLYERDAMQDLSLRRAPHGRERLRTKTLVLPRHPTLSEIAMRLHAAAALLPLEVAFNGDIDVDLNGNEDPLQAMGHALALPGLATLPISRHAWGLAPAPRGQEEVEQTIAELTVFVHEALYGDR</sequence>
<evidence type="ECO:0000313" key="2">
    <source>
        <dbReference type="EMBL" id="CAD9569489.1"/>
    </source>
</evidence>
<proteinExistence type="predicted"/>
<feature type="compositionally biased region" description="Low complexity" evidence="1">
    <location>
        <begin position="104"/>
        <end position="113"/>
    </location>
</feature>
<dbReference type="PANTHER" id="PTHR38899:SF1">
    <property type="entry name" value="PROTEIN KINASE"/>
    <property type="match status" value="1"/>
</dbReference>